<dbReference type="RefSeq" id="XP_010245726.1">
    <property type="nucleotide sequence ID" value="XM_010247424.1"/>
</dbReference>
<gene>
    <name evidence="3" type="primary">LOC104589191</name>
</gene>
<reference evidence="3" key="1">
    <citation type="submission" date="2025-08" db="UniProtKB">
        <authorList>
            <consortium name="RefSeq"/>
        </authorList>
    </citation>
    <scope>IDENTIFICATION</scope>
</reference>
<organism evidence="2 3">
    <name type="scientific">Nelumbo nucifera</name>
    <name type="common">Sacred lotus</name>
    <dbReference type="NCBI Taxonomy" id="4432"/>
    <lineage>
        <taxon>Eukaryota</taxon>
        <taxon>Viridiplantae</taxon>
        <taxon>Streptophyta</taxon>
        <taxon>Embryophyta</taxon>
        <taxon>Tracheophyta</taxon>
        <taxon>Spermatophyta</taxon>
        <taxon>Magnoliopsida</taxon>
        <taxon>Proteales</taxon>
        <taxon>Nelumbonaceae</taxon>
        <taxon>Nelumbo</taxon>
    </lineage>
</organism>
<dbReference type="InParanoid" id="A0A1U7Z4M0"/>
<feature type="region of interest" description="Disordered" evidence="1">
    <location>
        <begin position="57"/>
        <end position="82"/>
    </location>
</feature>
<evidence type="ECO:0000313" key="3">
    <source>
        <dbReference type="RefSeq" id="XP_010245726.1"/>
    </source>
</evidence>
<dbReference type="Proteomes" id="UP000189703">
    <property type="component" value="Unplaced"/>
</dbReference>
<dbReference type="GeneID" id="104589191"/>
<evidence type="ECO:0000313" key="2">
    <source>
        <dbReference type="Proteomes" id="UP000189703"/>
    </source>
</evidence>
<protein>
    <submittedName>
        <fullName evidence="3">Uncharacterized protein LOC104589191</fullName>
    </submittedName>
</protein>
<evidence type="ECO:0000256" key="1">
    <source>
        <dbReference type="SAM" id="MobiDB-lite"/>
    </source>
</evidence>
<dbReference type="AlphaFoldDB" id="A0A1U7Z4M0"/>
<dbReference type="PANTHER" id="PTHR33240">
    <property type="entry name" value="OS08G0508500 PROTEIN"/>
    <property type="match status" value="1"/>
</dbReference>
<sequence length="181" mass="21184">MRGDLTNRNPNKYCHFHYDIGHDTKSCRNLKDEIKELIHCGYLKQFIKRDDRSRIADQPREVSEFSNQDQDHPPQDPLPPERPIHGVINMITRGLIVVGCTSTAERNSIRELEHEDENPSKRHCMEEAIYFTKDDTRGIQYPHNDTLIVKMVINEFEVKQILVDSRSSADIIFMGSFEKMR</sequence>
<proteinExistence type="predicted"/>
<feature type="compositionally biased region" description="Basic and acidic residues" evidence="1">
    <location>
        <begin position="57"/>
        <end position="74"/>
    </location>
</feature>
<dbReference type="KEGG" id="nnu:104589191"/>
<accession>A0A1U7Z4M0</accession>
<name>A0A1U7Z4M0_NELNU</name>
<dbReference type="OrthoDB" id="1752268at2759"/>
<keyword evidence="2" id="KW-1185">Reference proteome</keyword>
<dbReference type="eggNOG" id="KOG0017">
    <property type="taxonomic scope" value="Eukaryota"/>
</dbReference>
<dbReference type="PANTHER" id="PTHR33240:SF17">
    <property type="entry name" value="EUKARYOTIC PEPTIDE CHAIN RELEASE FACTOR GTP-BINDING SUBUNIT-LIKE"/>
    <property type="match status" value="1"/>
</dbReference>
<dbReference type="OMA" id="NINEARF"/>